<sequence>MKRKFLIWFLPLIVVTLQRLFGLTFRIVELGKEPYSNLVNQKLPLILSIWHTNVLYSPYFHRGKNVAVLISESKDGDYINQVVLRFGNQSIRGSSSKGGSKALKAMIAHLKKGLSVAFTPDGPRGPALIVQQGLIAAAQVTQAPIVPFHYECTRQWILEKAWDKHRIPKPFTTAVISYGEPIYISRALTENDFEKERLRVEEAMLANRSRAIAEVERLTSKYS</sequence>
<dbReference type="AlphaFoldDB" id="A0A4R9K6R9"/>
<dbReference type="OrthoDB" id="9810508at2"/>
<gene>
    <name evidence="2" type="ORF">EHQ58_07140</name>
</gene>
<dbReference type="RefSeq" id="WP_135623192.1">
    <property type="nucleotide sequence ID" value="NZ_RQGD01000022.1"/>
</dbReference>
<evidence type="ECO:0000259" key="1">
    <source>
        <dbReference type="Pfam" id="PF04028"/>
    </source>
</evidence>
<dbReference type="CDD" id="cd07983">
    <property type="entry name" value="LPLAT_DUF374-like"/>
    <property type="match status" value="1"/>
</dbReference>
<protein>
    <submittedName>
        <fullName evidence="2">DUF374 domain-containing protein</fullName>
    </submittedName>
</protein>
<evidence type="ECO:0000313" key="3">
    <source>
        <dbReference type="Proteomes" id="UP000297693"/>
    </source>
</evidence>
<keyword evidence="3" id="KW-1185">Reference proteome</keyword>
<dbReference type="EMBL" id="RQGD01000022">
    <property type="protein sequence ID" value="TGL60267.1"/>
    <property type="molecule type" value="Genomic_DNA"/>
</dbReference>
<evidence type="ECO:0000313" key="2">
    <source>
        <dbReference type="EMBL" id="TGL60267.1"/>
    </source>
</evidence>
<dbReference type="Pfam" id="PF04028">
    <property type="entry name" value="DUF374"/>
    <property type="match status" value="1"/>
</dbReference>
<accession>A0A4R9K6R9</accession>
<comment type="caution">
    <text evidence="2">The sequence shown here is derived from an EMBL/GenBank/DDBJ whole genome shotgun (WGS) entry which is preliminary data.</text>
</comment>
<reference evidence="2" key="1">
    <citation type="journal article" date="2019" name="PLoS Negl. Trop. Dis.">
        <title>Revisiting the worldwide diversity of Leptospira species in the environment.</title>
        <authorList>
            <person name="Vincent A.T."/>
            <person name="Schiettekatte O."/>
            <person name="Bourhy P."/>
            <person name="Veyrier F.J."/>
            <person name="Picardeau M."/>
        </authorList>
    </citation>
    <scope>NUCLEOTIDE SEQUENCE [LARGE SCALE GENOMIC DNA]</scope>
    <source>
        <strain evidence="2">201702476</strain>
    </source>
</reference>
<dbReference type="Proteomes" id="UP000297693">
    <property type="component" value="Unassembled WGS sequence"/>
</dbReference>
<feature type="domain" description="DUF374" evidence="1">
    <location>
        <begin position="59"/>
        <end position="127"/>
    </location>
</feature>
<organism evidence="2 3">
    <name type="scientific">Leptospira ognonensis</name>
    <dbReference type="NCBI Taxonomy" id="2484945"/>
    <lineage>
        <taxon>Bacteria</taxon>
        <taxon>Pseudomonadati</taxon>
        <taxon>Spirochaetota</taxon>
        <taxon>Spirochaetia</taxon>
        <taxon>Leptospirales</taxon>
        <taxon>Leptospiraceae</taxon>
        <taxon>Leptospira</taxon>
    </lineage>
</organism>
<name>A0A4R9K6R9_9LEPT</name>
<dbReference type="InterPro" id="IPR007172">
    <property type="entry name" value="DUF374"/>
</dbReference>
<proteinExistence type="predicted"/>